<feature type="transmembrane region" description="Helical" evidence="6">
    <location>
        <begin position="158"/>
        <end position="175"/>
    </location>
</feature>
<dbReference type="RefSeq" id="WP_209643424.1">
    <property type="nucleotide sequence ID" value="NZ_JAGINW010000001.1"/>
</dbReference>
<evidence type="ECO:0000259" key="7">
    <source>
        <dbReference type="PROSITE" id="PS50850"/>
    </source>
</evidence>
<organism evidence="8 9">
    <name type="scientific">Kibdelosporangium banguiense</name>
    <dbReference type="NCBI Taxonomy" id="1365924"/>
    <lineage>
        <taxon>Bacteria</taxon>
        <taxon>Bacillati</taxon>
        <taxon>Actinomycetota</taxon>
        <taxon>Actinomycetes</taxon>
        <taxon>Pseudonocardiales</taxon>
        <taxon>Pseudonocardiaceae</taxon>
        <taxon>Kibdelosporangium</taxon>
    </lineage>
</organism>
<dbReference type="InterPro" id="IPR020846">
    <property type="entry name" value="MFS_dom"/>
</dbReference>
<keyword evidence="5 6" id="KW-0472">Membrane</keyword>
<evidence type="ECO:0000256" key="2">
    <source>
        <dbReference type="ARBA" id="ARBA00022448"/>
    </source>
</evidence>
<evidence type="ECO:0000256" key="3">
    <source>
        <dbReference type="ARBA" id="ARBA00022692"/>
    </source>
</evidence>
<evidence type="ECO:0000256" key="5">
    <source>
        <dbReference type="ARBA" id="ARBA00023136"/>
    </source>
</evidence>
<dbReference type="PROSITE" id="PS50850">
    <property type="entry name" value="MFS"/>
    <property type="match status" value="1"/>
</dbReference>
<dbReference type="Proteomes" id="UP001519332">
    <property type="component" value="Unassembled WGS sequence"/>
</dbReference>
<feature type="transmembrane region" description="Helical" evidence="6">
    <location>
        <begin position="79"/>
        <end position="101"/>
    </location>
</feature>
<dbReference type="Gene3D" id="1.20.1250.20">
    <property type="entry name" value="MFS general substrate transporter like domains"/>
    <property type="match status" value="2"/>
</dbReference>
<keyword evidence="3 6" id="KW-0812">Transmembrane</keyword>
<feature type="domain" description="Major facilitator superfamily (MFS) profile" evidence="7">
    <location>
        <begin position="8"/>
        <end position="391"/>
    </location>
</feature>
<keyword evidence="4 6" id="KW-1133">Transmembrane helix</keyword>
<evidence type="ECO:0000313" key="8">
    <source>
        <dbReference type="EMBL" id="MBP2326350.1"/>
    </source>
</evidence>
<evidence type="ECO:0000313" key="9">
    <source>
        <dbReference type="Proteomes" id="UP001519332"/>
    </source>
</evidence>
<comment type="caution">
    <text evidence="8">The sequence shown here is derived from an EMBL/GenBank/DDBJ whole genome shotgun (WGS) entry which is preliminary data.</text>
</comment>
<dbReference type="PANTHER" id="PTHR23501:SF191">
    <property type="entry name" value="VACUOLAR BASIC AMINO ACID TRANSPORTER 4"/>
    <property type="match status" value="1"/>
</dbReference>
<reference evidence="8 9" key="1">
    <citation type="submission" date="2021-03" db="EMBL/GenBank/DDBJ databases">
        <title>Sequencing the genomes of 1000 actinobacteria strains.</title>
        <authorList>
            <person name="Klenk H.-P."/>
        </authorList>
    </citation>
    <scope>NUCLEOTIDE SEQUENCE [LARGE SCALE GENOMIC DNA]</scope>
    <source>
        <strain evidence="8 9">DSM 46670</strain>
    </source>
</reference>
<feature type="transmembrane region" description="Helical" evidence="6">
    <location>
        <begin position="107"/>
        <end position="125"/>
    </location>
</feature>
<dbReference type="Pfam" id="PF07690">
    <property type="entry name" value="MFS_1"/>
    <property type="match status" value="1"/>
</dbReference>
<protein>
    <submittedName>
        <fullName evidence="8">MFS family arabinose efflux permease</fullName>
    </submittedName>
</protein>
<comment type="subcellular location">
    <subcellularLocation>
        <location evidence="1">Cell inner membrane</location>
        <topology evidence="1">Multi-pass membrane protein</topology>
    </subcellularLocation>
</comment>
<feature type="transmembrane region" description="Helical" evidence="6">
    <location>
        <begin position="366"/>
        <end position="390"/>
    </location>
</feature>
<proteinExistence type="predicted"/>
<accession>A0ABS4TPM1</accession>
<name>A0ABS4TPM1_9PSEU</name>
<sequence>MATPISRDSRVPVLGLVLLATPTSLSANTTTTVIPGLARDLGISAAEATWAATAFGWGTVVGAVLTATLLRIRSERSAVLVNAVLVLFGTVLVVLAPQLGVLLGGRAAQAMGGSGLIIVAISVAGTTRRTGAITAGVGLVGAFGPLAGAALSGVSWRLPLSLSLIALLAVPVILSRVSADRGSGAQHVDVIGIGLVAGLVSALVFIPRFPVPALVAAAVAVVLLGLHIRRHPDGFVPRAVLRSRVFLVLTVTICALSTSYFVSLYLVPRLLESEWSASRIGTTILITLAAGSVASLLFTRYTTHLSPSVVRTVITGAGLLAPVLLLSTSSPSVDAAATALAVFAGTAGLAWYATKVGKEVPDMHRVTAVNLFTLSYQLGGAFGPALVTIMM</sequence>
<dbReference type="PANTHER" id="PTHR23501">
    <property type="entry name" value="MAJOR FACILITATOR SUPERFAMILY"/>
    <property type="match status" value="1"/>
</dbReference>
<dbReference type="InterPro" id="IPR036259">
    <property type="entry name" value="MFS_trans_sf"/>
</dbReference>
<feature type="transmembrane region" description="Helical" evidence="6">
    <location>
        <begin position="335"/>
        <end position="354"/>
    </location>
</feature>
<keyword evidence="2" id="KW-0813">Transport</keyword>
<feature type="transmembrane region" description="Helical" evidence="6">
    <location>
        <begin position="245"/>
        <end position="267"/>
    </location>
</feature>
<evidence type="ECO:0000256" key="4">
    <source>
        <dbReference type="ARBA" id="ARBA00022989"/>
    </source>
</evidence>
<keyword evidence="9" id="KW-1185">Reference proteome</keyword>
<feature type="transmembrane region" description="Helical" evidence="6">
    <location>
        <begin position="212"/>
        <end position="229"/>
    </location>
</feature>
<feature type="transmembrane region" description="Helical" evidence="6">
    <location>
        <begin position="310"/>
        <end position="329"/>
    </location>
</feature>
<feature type="transmembrane region" description="Helical" evidence="6">
    <location>
        <begin position="187"/>
        <end position="206"/>
    </location>
</feature>
<dbReference type="SUPFAM" id="SSF103473">
    <property type="entry name" value="MFS general substrate transporter"/>
    <property type="match status" value="1"/>
</dbReference>
<feature type="transmembrane region" description="Helical" evidence="6">
    <location>
        <begin position="279"/>
        <end position="298"/>
    </location>
</feature>
<evidence type="ECO:0000256" key="6">
    <source>
        <dbReference type="SAM" id="Phobius"/>
    </source>
</evidence>
<evidence type="ECO:0000256" key="1">
    <source>
        <dbReference type="ARBA" id="ARBA00004429"/>
    </source>
</evidence>
<feature type="transmembrane region" description="Helical" evidence="6">
    <location>
        <begin position="132"/>
        <end position="152"/>
    </location>
</feature>
<feature type="transmembrane region" description="Helical" evidence="6">
    <location>
        <begin position="50"/>
        <end position="72"/>
    </location>
</feature>
<dbReference type="EMBL" id="JAGINW010000001">
    <property type="protein sequence ID" value="MBP2326350.1"/>
    <property type="molecule type" value="Genomic_DNA"/>
</dbReference>
<dbReference type="InterPro" id="IPR011701">
    <property type="entry name" value="MFS"/>
</dbReference>
<gene>
    <name evidence="8" type="ORF">JOF56_006735</name>
</gene>